<proteinExistence type="inferred from homology"/>
<evidence type="ECO:0000256" key="10">
    <source>
        <dbReference type="RuleBase" id="RU000488"/>
    </source>
</evidence>
<accession>A0A0H2RNV5</accession>
<dbReference type="STRING" id="27342.A0A0H2RNV5"/>
<evidence type="ECO:0000256" key="1">
    <source>
        <dbReference type="ARBA" id="ARBA00004448"/>
    </source>
</evidence>
<evidence type="ECO:0000256" key="5">
    <source>
        <dbReference type="ARBA" id="ARBA00022792"/>
    </source>
</evidence>
<evidence type="ECO:0000256" key="7">
    <source>
        <dbReference type="ARBA" id="ARBA00023128"/>
    </source>
</evidence>
<dbReference type="PROSITE" id="PS50920">
    <property type="entry name" value="SOLCAR"/>
    <property type="match status" value="3"/>
</dbReference>
<dbReference type="Proteomes" id="UP000053477">
    <property type="component" value="Unassembled WGS sequence"/>
</dbReference>
<dbReference type="PANTHER" id="PTHR45829:SF4">
    <property type="entry name" value="MITOCHONDRIAL CARRIER PROTEIN RIM2"/>
    <property type="match status" value="1"/>
</dbReference>
<evidence type="ECO:0000256" key="6">
    <source>
        <dbReference type="ARBA" id="ARBA00022989"/>
    </source>
</evidence>
<feature type="repeat" description="Solcar" evidence="9">
    <location>
        <begin position="147"/>
        <end position="249"/>
    </location>
</feature>
<dbReference type="GO" id="GO:1990519">
    <property type="term" value="P:pyrimidine nucleotide import into mitochondrion"/>
    <property type="evidence" value="ECO:0007669"/>
    <property type="project" value="TreeGrafter"/>
</dbReference>
<keyword evidence="4" id="KW-0677">Repeat</keyword>
<dbReference type="OrthoDB" id="269120at2759"/>
<evidence type="ECO:0000256" key="4">
    <source>
        <dbReference type="ARBA" id="ARBA00022737"/>
    </source>
</evidence>
<keyword evidence="6" id="KW-1133">Transmembrane helix</keyword>
<organism evidence="11 12">
    <name type="scientific">Schizopora paradoxa</name>
    <dbReference type="NCBI Taxonomy" id="27342"/>
    <lineage>
        <taxon>Eukaryota</taxon>
        <taxon>Fungi</taxon>
        <taxon>Dikarya</taxon>
        <taxon>Basidiomycota</taxon>
        <taxon>Agaricomycotina</taxon>
        <taxon>Agaricomycetes</taxon>
        <taxon>Hymenochaetales</taxon>
        <taxon>Schizoporaceae</taxon>
        <taxon>Schizopora</taxon>
    </lineage>
</organism>
<dbReference type="GO" id="GO:0005743">
    <property type="term" value="C:mitochondrial inner membrane"/>
    <property type="evidence" value="ECO:0007669"/>
    <property type="project" value="UniProtKB-SubCell"/>
</dbReference>
<feature type="repeat" description="Solcar" evidence="9">
    <location>
        <begin position="21"/>
        <end position="137"/>
    </location>
</feature>
<evidence type="ECO:0000313" key="11">
    <source>
        <dbReference type="EMBL" id="KLO13297.1"/>
    </source>
</evidence>
<evidence type="ECO:0000256" key="8">
    <source>
        <dbReference type="ARBA" id="ARBA00023136"/>
    </source>
</evidence>
<dbReference type="InterPro" id="IPR023395">
    <property type="entry name" value="MCP_dom_sf"/>
</dbReference>
<dbReference type="EMBL" id="KQ085962">
    <property type="protein sequence ID" value="KLO13297.1"/>
    <property type="molecule type" value="Genomic_DNA"/>
</dbReference>
<keyword evidence="12" id="KW-1185">Reference proteome</keyword>
<dbReference type="InterPro" id="IPR049562">
    <property type="entry name" value="SLC25A33/36-like"/>
</dbReference>
<sequence>MTSDVQPLPSANTTAISWLPAKSYKHFVGGALGGMCGAIVTSPFDVVKTRLQSDLFRAKHANYGVAGVAEGASGSAVLLPRRPVGLLYNFVETGHILRDIYQHESPMALFKGLGPTLVGVIPARSINFFAYGNGKQIIANKYNDGKENAYIHITAAAIAGILTGTATNPIWVVKTRMQLSASEQLKRQAPTYFQSNGKTPSFAGGSWITIKQIAREEGIRGFYKGLSASYLGVTEGTIQWTLYERLKIWSGNTEGRAGLADWAGMLASAGTAKCVASLITYPHEVVRTRLRQPKVNGIIKYTGLWQTFRLVLAEEGAHSLYGGLSAHLMRVVPNAAVMFAIYEGFLRL</sequence>
<evidence type="ECO:0000313" key="12">
    <source>
        <dbReference type="Proteomes" id="UP000053477"/>
    </source>
</evidence>
<comment type="similarity">
    <text evidence="10">Belongs to the mitochondrial carrier (TC 2.A.29) family.</text>
</comment>
<comment type="subcellular location">
    <subcellularLocation>
        <location evidence="1">Mitochondrion inner membrane</location>
        <topology evidence="1">Multi-pass membrane protein</topology>
    </subcellularLocation>
</comment>
<reference evidence="11 12" key="1">
    <citation type="submission" date="2015-04" db="EMBL/GenBank/DDBJ databases">
        <title>Complete genome sequence of Schizopora paradoxa KUC8140, a cosmopolitan wood degrader in East Asia.</title>
        <authorList>
            <consortium name="DOE Joint Genome Institute"/>
            <person name="Min B."/>
            <person name="Park H."/>
            <person name="Jang Y."/>
            <person name="Kim J.-J."/>
            <person name="Kim K.H."/>
            <person name="Pangilinan J."/>
            <person name="Lipzen A."/>
            <person name="Riley R."/>
            <person name="Grigoriev I.V."/>
            <person name="Spatafora J.W."/>
            <person name="Choi I.-G."/>
        </authorList>
    </citation>
    <scope>NUCLEOTIDE SEQUENCE [LARGE SCALE GENOMIC DNA]</scope>
    <source>
        <strain evidence="11 12">KUC8140</strain>
    </source>
</reference>
<name>A0A0H2RNV5_9AGAM</name>
<dbReference type="InterPro" id="IPR018108">
    <property type="entry name" value="MCP_transmembrane"/>
</dbReference>
<dbReference type="Pfam" id="PF00153">
    <property type="entry name" value="Mito_carr"/>
    <property type="match status" value="3"/>
</dbReference>
<keyword evidence="8 9" id="KW-0472">Membrane</keyword>
<keyword evidence="5" id="KW-0999">Mitochondrion inner membrane</keyword>
<evidence type="ECO:0000256" key="2">
    <source>
        <dbReference type="ARBA" id="ARBA00022448"/>
    </source>
</evidence>
<keyword evidence="3 9" id="KW-0812">Transmembrane</keyword>
<dbReference type="GO" id="GO:0015218">
    <property type="term" value="F:pyrimidine nucleotide transmembrane transporter activity"/>
    <property type="evidence" value="ECO:0007669"/>
    <property type="project" value="InterPro"/>
</dbReference>
<evidence type="ECO:0000256" key="9">
    <source>
        <dbReference type="PROSITE-ProRule" id="PRU00282"/>
    </source>
</evidence>
<protein>
    <submittedName>
        <fullName evidence="11">Mitochondrial carrier protein RIM2</fullName>
    </submittedName>
</protein>
<dbReference type="SUPFAM" id="SSF103506">
    <property type="entry name" value="Mitochondrial carrier"/>
    <property type="match status" value="1"/>
</dbReference>
<gene>
    <name evidence="11" type="ORF">SCHPADRAFT_852798</name>
</gene>
<dbReference type="PANTHER" id="PTHR45829">
    <property type="entry name" value="MITOCHONDRIAL CARRIER PROTEIN RIM2"/>
    <property type="match status" value="1"/>
</dbReference>
<keyword evidence="2 10" id="KW-0813">Transport</keyword>
<keyword evidence="7" id="KW-0496">Mitochondrion</keyword>
<evidence type="ECO:0000256" key="3">
    <source>
        <dbReference type="ARBA" id="ARBA00022692"/>
    </source>
</evidence>
<dbReference type="InParanoid" id="A0A0H2RNV5"/>
<dbReference type="AlphaFoldDB" id="A0A0H2RNV5"/>
<feature type="repeat" description="Solcar" evidence="9">
    <location>
        <begin position="260"/>
        <end position="348"/>
    </location>
</feature>
<dbReference type="FunCoup" id="A0A0H2RNV5">
    <property type="interactions" value="491"/>
</dbReference>
<dbReference type="Gene3D" id="1.50.40.10">
    <property type="entry name" value="Mitochondrial carrier domain"/>
    <property type="match status" value="2"/>
</dbReference>